<evidence type="ECO:0000256" key="1">
    <source>
        <dbReference type="SAM" id="Phobius"/>
    </source>
</evidence>
<dbReference type="EMBL" id="HBGK01011256">
    <property type="protein sequence ID" value="CAD9276969.1"/>
    <property type="molecule type" value="Transcribed_RNA"/>
</dbReference>
<dbReference type="EMBL" id="HBGK01011255">
    <property type="protein sequence ID" value="CAD9276968.1"/>
    <property type="molecule type" value="Transcribed_RNA"/>
</dbReference>
<organism evidence="2">
    <name type="scientific">Grammatophora oceanica</name>
    <dbReference type="NCBI Taxonomy" id="210454"/>
    <lineage>
        <taxon>Eukaryota</taxon>
        <taxon>Sar</taxon>
        <taxon>Stramenopiles</taxon>
        <taxon>Ochrophyta</taxon>
        <taxon>Bacillariophyta</taxon>
        <taxon>Fragilariophyceae</taxon>
        <taxon>Fragilariophycidae</taxon>
        <taxon>Rhabdonematales</taxon>
        <taxon>Grammatophoraceae</taxon>
        <taxon>Grammatophora</taxon>
    </lineage>
</organism>
<protein>
    <recommendedName>
        <fullName evidence="6">Carbohydrate sulfotransferase</fullName>
    </recommendedName>
</protein>
<feature type="transmembrane region" description="Helical" evidence="1">
    <location>
        <begin position="21"/>
        <end position="39"/>
    </location>
</feature>
<evidence type="ECO:0008006" key="6">
    <source>
        <dbReference type="Google" id="ProtNLM"/>
    </source>
</evidence>
<dbReference type="GO" id="GO:0016020">
    <property type="term" value="C:membrane"/>
    <property type="evidence" value="ECO:0007669"/>
    <property type="project" value="InterPro"/>
</dbReference>
<keyword evidence="1" id="KW-1133">Transmembrane helix</keyword>
<dbReference type="GO" id="GO:0008146">
    <property type="term" value="F:sulfotransferase activity"/>
    <property type="evidence" value="ECO:0007669"/>
    <property type="project" value="InterPro"/>
</dbReference>
<evidence type="ECO:0000313" key="3">
    <source>
        <dbReference type="EMBL" id="CAD9276967.1"/>
    </source>
</evidence>
<gene>
    <name evidence="2" type="ORF">GOCE00092_LOCUS5875</name>
    <name evidence="3" type="ORF">GOCE00092_LOCUS5876</name>
    <name evidence="4" type="ORF">GOCE00092_LOCUS5877</name>
    <name evidence="5" type="ORF">GOCE00092_LOCUS5878</name>
</gene>
<accession>A0A6U5I6Y0</accession>
<sequence length="366" mass="41531">MTDHFHYRSDENDDSGRRINTPAVAAGAFFVGTVFLLFLQQTFVGHPNNPTVPMTMHSSSSDVSEQPEWTLTDSSLSELEILEAKSGCEEELATLESADHSEMVKQKFGYKEELATFESFDAEMGTEVVNTAPYSMWFVNDSLLWCANAEVATSTIYVLLSELGLVAPGYRCNKKQAWRELQGGPKMRSKVQKAISFTLVRSPWERLRATYIGKILTNRIQLDGFDHVASFAEFVAYVGKNWNQNVHWQPFSTRCLTSPDENGHMFHYDHIIKLEDGDMLPKLHQIFTEAGISVPDELLVAKNQHTIHTGDTLIQFYRDAATPVMPMEDIIEAVGEIYRDDVEGGFQRNFKNNSRHKNHSRQHPEC</sequence>
<dbReference type="EMBL" id="HBGK01011253">
    <property type="protein sequence ID" value="CAD9276966.1"/>
    <property type="molecule type" value="Transcribed_RNA"/>
</dbReference>
<dbReference type="Pfam" id="PF03567">
    <property type="entry name" value="Sulfotransfer_2"/>
    <property type="match status" value="1"/>
</dbReference>
<keyword evidence="1" id="KW-0472">Membrane</keyword>
<proteinExistence type="predicted"/>
<evidence type="ECO:0000313" key="2">
    <source>
        <dbReference type="EMBL" id="CAD9276966.1"/>
    </source>
</evidence>
<keyword evidence="1" id="KW-0812">Transmembrane</keyword>
<reference evidence="2" key="1">
    <citation type="submission" date="2021-01" db="EMBL/GenBank/DDBJ databases">
        <authorList>
            <person name="Corre E."/>
            <person name="Pelletier E."/>
            <person name="Niang G."/>
            <person name="Scheremetjew M."/>
            <person name="Finn R."/>
            <person name="Kale V."/>
            <person name="Holt S."/>
            <person name="Cochrane G."/>
            <person name="Meng A."/>
            <person name="Brown T."/>
            <person name="Cohen L."/>
        </authorList>
    </citation>
    <scope>NUCLEOTIDE SEQUENCE</scope>
    <source>
        <strain evidence="2">CCMP 410</strain>
    </source>
</reference>
<name>A0A6U5I6Y0_9STRA</name>
<evidence type="ECO:0000313" key="5">
    <source>
        <dbReference type="EMBL" id="CAD9276969.1"/>
    </source>
</evidence>
<dbReference type="AlphaFoldDB" id="A0A6U5I6Y0"/>
<evidence type="ECO:0000313" key="4">
    <source>
        <dbReference type="EMBL" id="CAD9276968.1"/>
    </source>
</evidence>
<dbReference type="EMBL" id="HBGK01011254">
    <property type="protein sequence ID" value="CAD9276967.1"/>
    <property type="molecule type" value="Transcribed_RNA"/>
</dbReference>
<dbReference type="InterPro" id="IPR005331">
    <property type="entry name" value="Sulfotransferase"/>
</dbReference>